<gene>
    <name evidence="6" type="ORF">PSA01_45880</name>
</gene>
<dbReference type="CDD" id="cd00090">
    <property type="entry name" value="HTH_ARSR"/>
    <property type="match status" value="1"/>
</dbReference>
<evidence type="ECO:0000259" key="5">
    <source>
        <dbReference type="PROSITE" id="PS50987"/>
    </source>
</evidence>
<dbReference type="EMBL" id="BJNH01000057">
    <property type="protein sequence ID" value="GEC27559.1"/>
    <property type="molecule type" value="Genomic_DNA"/>
</dbReference>
<keyword evidence="7" id="KW-1185">Reference proteome</keyword>
<keyword evidence="2" id="KW-0238">DNA-binding</keyword>
<sequence length="117" mass="12239">MTAAEDRAVGVAFDALADPTRRNILCMLTDGAECSAGEIATQAPAVTRTTVSAHLRILRTAGLVNERRAGRNRYYSLDADGPAGTVMTTLDRIFGSASPAPEPSGPGPAARERGDRP</sequence>
<evidence type="ECO:0000256" key="2">
    <source>
        <dbReference type="ARBA" id="ARBA00023125"/>
    </source>
</evidence>
<name>A0ABQ0S3T2_9PSEU</name>
<dbReference type="Proteomes" id="UP000320693">
    <property type="component" value="Unassembled WGS sequence"/>
</dbReference>
<dbReference type="InterPro" id="IPR001845">
    <property type="entry name" value="HTH_ArsR_DNA-bd_dom"/>
</dbReference>
<accession>A0ABQ0S3T2</accession>
<feature type="region of interest" description="Disordered" evidence="4">
    <location>
        <begin position="92"/>
        <end position="117"/>
    </location>
</feature>
<dbReference type="InterPro" id="IPR011991">
    <property type="entry name" value="ArsR-like_HTH"/>
</dbReference>
<dbReference type="NCBIfam" id="NF033788">
    <property type="entry name" value="HTH_metalloreg"/>
    <property type="match status" value="1"/>
</dbReference>
<evidence type="ECO:0000313" key="6">
    <source>
        <dbReference type="EMBL" id="GEC27559.1"/>
    </source>
</evidence>
<proteinExistence type="predicted"/>
<dbReference type="PANTHER" id="PTHR33154">
    <property type="entry name" value="TRANSCRIPTIONAL REGULATOR, ARSR FAMILY"/>
    <property type="match status" value="1"/>
</dbReference>
<feature type="domain" description="HTH arsR-type" evidence="5">
    <location>
        <begin position="1"/>
        <end position="97"/>
    </location>
</feature>
<protein>
    <recommendedName>
        <fullName evidence="5">HTH arsR-type domain-containing protein</fullName>
    </recommendedName>
</protein>
<dbReference type="PANTHER" id="PTHR33154:SF33">
    <property type="entry name" value="TRANSCRIPTIONAL REPRESSOR SDPR"/>
    <property type="match status" value="1"/>
</dbReference>
<evidence type="ECO:0000313" key="7">
    <source>
        <dbReference type="Proteomes" id="UP000320693"/>
    </source>
</evidence>
<dbReference type="PROSITE" id="PS50987">
    <property type="entry name" value="HTH_ARSR_2"/>
    <property type="match status" value="1"/>
</dbReference>
<evidence type="ECO:0000256" key="3">
    <source>
        <dbReference type="ARBA" id="ARBA00023163"/>
    </source>
</evidence>
<organism evidence="6 7">
    <name type="scientific">Pseudonocardia saturnea</name>
    <dbReference type="NCBI Taxonomy" id="33909"/>
    <lineage>
        <taxon>Bacteria</taxon>
        <taxon>Bacillati</taxon>
        <taxon>Actinomycetota</taxon>
        <taxon>Actinomycetes</taxon>
        <taxon>Pseudonocardiales</taxon>
        <taxon>Pseudonocardiaceae</taxon>
        <taxon>Pseudonocardia</taxon>
    </lineage>
</organism>
<dbReference type="SUPFAM" id="SSF46785">
    <property type="entry name" value="Winged helix' DNA-binding domain"/>
    <property type="match status" value="1"/>
</dbReference>
<reference evidence="6 7" key="1">
    <citation type="submission" date="2019-06" db="EMBL/GenBank/DDBJ databases">
        <title>Whole genome shotgun sequence of Pseudonocardia saturnea NBRC 14499.</title>
        <authorList>
            <person name="Hosoyama A."/>
            <person name="Uohara A."/>
            <person name="Ohji S."/>
            <person name="Ichikawa N."/>
        </authorList>
    </citation>
    <scope>NUCLEOTIDE SEQUENCE [LARGE SCALE GENOMIC DNA]</scope>
    <source>
        <strain evidence="6 7">NBRC 14499</strain>
    </source>
</reference>
<dbReference type="InterPro" id="IPR036388">
    <property type="entry name" value="WH-like_DNA-bd_sf"/>
</dbReference>
<dbReference type="PRINTS" id="PR00778">
    <property type="entry name" value="HTHARSR"/>
</dbReference>
<dbReference type="InterPro" id="IPR051081">
    <property type="entry name" value="HTH_MetalResp_TranReg"/>
</dbReference>
<comment type="caution">
    <text evidence="6">The sequence shown here is derived from an EMBL/GenBank/DDBJ whole genome shotgun (WGS) entry which is preliminary data.</text>
</comment>
<evidence type="ECO:0000256" key="1">
    <source>
        <dbReference type="ARBA" id="ARBA00023015"/>
    </source>
</evidence>
<keyword evidence="3" id="KW-0804">Transcription</keyword>
<dbReference type="Pfam" id="PF12840">
    <property type="entry name" value="HTH_20"/>
    <property type="match status" value="1"/>
</dbReference>
<keyword evidence="1" id="KW-0805">Transcription regulation</keyword>
<evidence type="ECO:0000256" key="4">
    <source>
        <dbReference type="SAM" id="MobiDB-lite"/>
    </source>
</evidence>
<dbReference type="SMART" id="SM00418">
    <property type="entry name" value="HTH_ARSR"/>
    <property type="match status" value="1"/>
</dbReference>
<dbReference type="Gene3D" id="1.10.10.10">
    <property type="entry name" value="Winged helix-like DNA-binding domain superfamily/Winged helix DNA-binding domain"/>
    <property type="match status" value="1"/>
</dbReference>
<dbReference type="InterPro" id="IPR036390">
    <property type="entry name" value="WH_DNA-bd_sf"/>
</dbReference>